<dbReference type="OrthoDB" id="5917942at2"/>
<dbReference type="EMBL" id="CP024201">
    <property type="protein sequence ID" value="ATQ42628.1"/>
    <property type="molecule type" value="Genomic_DNA"/>
</dbReference>
<protein>
    <submittedName>
        <fullName evidence="1">Uncharacterized protein</fullName>
    </submittedName>
</protein>
<keyword evidence="2" id="KW-1185">Reference proteome</keyword>
<dbReference type="AlphaFoldDB" id="A0A2D2AX85"/>
<evidence type="ECO:0000313" key="2">
    <source>
        <dbReference type="Proteomes" id="UP000228945"/>
    </source>
</evidence>
<gene>
    <name evidence="1" type="ORF">CSW64_09515</name>
</gene>
<evidence type="ECO:0000313" key="1">
    <source>
        <dbReference type="EMBL" id="ATQ42628.1"/>
    </source>
</evidence>
<dbReference type="RefSeq" id="WP_099621882.1">
    <property type="nucleotide sequence ID" value="NZ_CP024201.1"/>
</dbReference>
<sequence length="129" mass="14493">MADQSSVEWEDRILQGEFEAIPHNLPFRTAFRLAYLIDGYETAGGFEALADIANTTRTVAAANQLWVGDARTLWLTLFFEQRRVRHPGQRPEAAELALLDRLTEALRTALVAIPADERSVFLSSFKLTS</sequence>
<dbReference type="Proteomes" id="UP000228945">
    <property type="component" value="Chromosome"/>
</dbReference>
<organism evidence="1 2">
    <name type="scientific">Caulobacter mirabilis</name>
    <dbReference type="NCBI Taxonomy" id="69666"/>
    <lineage>
        <taxon>Bacteria</taxon>
        <taxon>Pseudomonadati</taxon>
        <taxon>Pseudomonadota</taxon>
        <taxon>Alphaproteobacteria</taxon>
        <taxon>Caulobacterales</taxon>
        <taxon>Caulobacteraceae</taxon>
        <taxon>Caulobacter</taxon>
    </lineage>
</organism>
<accession>A0A2D2AX85</accession>
<reference evidence="1 2" key="1">
    <citation type="submission" date="2017-10" db="EMBL/GenBank/DDBJ databases">
        <title>Genome sequence of Caulobacter mirabilis FWC38.</title>
        <authorList>
            <person name="Fiebig A."/>
            <person name="Crosson S."/>
        </authorList>
    </citation>
    <scope>NUCLEOTIDE SEQUENCE [LARGE SCALE GENOMIC DNA]</scope>
    <source>
        <strain evidence="1 2">FWC 38</strain>
    </source>
</reference>
<name>A0A2D2AX85_9CAUL</name>
<dbReference type="KEGG" id="cmb:CSW64_09515"/>
<proteinExistence type="predicted"/>